<keyword evidence="2" id="KW-1185">Reference proteome</keyword>
<dbReference type="AlphaFoldDB" id="A0A8H4X164"/>
<dbReference type="OrthoDB" id="5342924at2759"/>
<proteinExistence type="predicted"/>
<reference evidence="1" key="2">
    <citation type="submission" date="2020-05" db="EMBL/GenBank/DDBJ databases">
        <authorList>
            <person name="Kim H.-S."/>
            <person name="Proctor R.H."/>
            <person name="Brown D.W."/>
        </authorList>
    </citation>
    <scope>NUCLEOTIDE SEQUENCE</scope>
    <source>
        <strain evidence="1">NRRL 45417</strain>
    </source>
</reference>
<gene>
    <name evidence="1" type="ORF">FGADI_2655</name>
</gene>
<organism evidence="1 2">
    <name type="scientific">Fusarium gaditjirri</name>
    <dbReference type="NCBI Taxonomy" id="282569"/>
    <lineage>
        <taxon>Eukaryota</taxon>
        <taxon>Fungi</taxon>
        <taxon>Dikarya</taxon>
        <taxon>Ascomycota</taxon>
        <taxon>Pezizomycotina</taxon>
        <taxon>Sordariomycetes</taxon>
        <taxon>Hypocreomycetidae</taxon>
        <taxon>Hypocreales</taxon>
        <taxon>Nectriaceae</taxon>
        <taxon>Fusarium</taxon>
        <taxon>Fusarium nisikadoi species complex</taxon>
    </lineage>
</organism>
<dbReference type="EMBL" id="JABFAI010000057">
    <property type="protein sequence ID" value="KAF4958097.1"/>
    <property type="molecule type" value="Genomic_DNA"/>
</dbReference>
<evidence type="ECO:0000313" key="1">
    <source>
        <dbReference type="EMBL" id="KAF4958097.1"/>
    </source>
</evidence>
<accession>A0A8H4X164</accession>
<dbReference type="Proteomes" id="UP000604273">
    <property type="component" value="Unassembled WGS sequence"/>
</dbReference>
<reference evidence="1" key="1">
    <citation type="journal article" date="2020" name="BMC Genomics">
        <title>Correction to: Identification and distribution of gene clusters required for synthesis of sphingolipid metabolism inhibitors in diverse species of the filamentous fungus Fusarium.</title>
        <authorList>
            <person name="Kim H.S."/>
            <person name="Lohmar J.M."/>
            <person name="Busman M."/>
            <person name="Brown D.W."/>
            <person name="Naumann T.A."/>
            <person name="Divon H.H."/>
            <person name="Lysoe E."/>
            <person name="Uhlig S."/>
            <person name="Proctor R.H."/>
        </authorList>
    </citation>
    <scope>NUCLEOTIDE SEQUENCE</scope>
    <source>
        <strain evidence="1">NRRL 45417</strain>
    </source>
</reference>
<evidence type="ECO:0000313" key="2">
    <source>
        <dbReference type="Proteomes" id="UP000604273"/>
    </source>
</evidence>
<sequence>MDLYGQNLTVKFPNLKDLDEYWKGKPDEPDVEMHGAKVLDEVDVLGDVQRALTARGILRDEKSALNESIFDDRREKLIVATDIWDATKNSLGLVILFKDSFNRTNVTADISPPSNVVACSIDARWAKGKTVIQTTDDKPIYHEYYTGKVLNLIETELDFPDHMGYVRARPTAPEMEDIRLTPDWYDMLSPTLPDKSPDYLPWMPIHGSKRTTLETLLISVYNQDFRQIELENLIATVFVDGLSRSGLVPNYNASRFLEAWSFGDSSVENDELARKLLHKGGPKEIFPEPAILKSGKSKRMEMKAIYNGYVMTAKDWFDYLCMVCLGLHAAIALAHTISVAFIKHKTGDAWDSILELIALTQRSTPPERSFLSNTSAGVQSLRTVRLIAWVEAPGNGETTASEDKTVPGGELQMRFNDHSWRREEELKPVVDKVYGVPLLRRRYQLPTTEWP</sequence>
<name>A0A8H4X164_9HYPO</name>
<protein>
    <submittedName>
        <fullName evidence="1">Uncharacterized protein</fullName>
    </submittedName>
</protein>
<comment type="caution">
    <text evidence="1">The sequence shown here is derived from an EMBL/GenBank/DDBJ whole genome shotgun (WGS) entry which is preliminary data.</text>
</comment>